<dbReference type="EMBL" id="BAABAT010000014">
    <property type="protein sequence ID" value="GAA4252881.1"/>
    <property type="molecule type" value="Genomic_DNA"/>
</dbReference>
<dbReference type="CDD" id="cd07328">
    <property type="entry name" value="M48_Ste24p_like"/>
    <property type="match status" value="1"/>
</dbReference>
<dbReference type="Pfam" id="PF01435">
    <property type="entry name" value="Peptidase_M48"/>
    <property type="match status" value="1"/>
</dbReference>
<dbReference type="InterPro" id="IPR001915">
    <property type="entry name" value="Peptidase_M48"/>
</dbReference>
<evidence type="ECO:0000256" key="1">
    <source>
        <dbReference type="ARBA" id="ARBA00001947"/>
    </source>
</evidence>
<feature type="transmembrane region" description="Helical" evidence="12">
    <location>
        <begin position="47"/>
        <end position="66"/>
    </location>
</feature>
<gene>
    <name evidence="14" type="ORF">GCM10022255_051460</name>
</gene>
<name>A0ABP8DDB1_9ACTN</name>
<feature type="domain" description="Peptidase M48" evidence="13">
    <location>
        <begin position="131"/>
        <end position="307"/>
    </location>
</feature>
<dbReference type="Gene3D" id="3.30.2010.10">
    <property type="entry name" value="Metalloproteases ('zincins'), catalytic domain"/>
    <property type="match status" value="1"/>
</dbReference>
<evidence type="ECO:0000256" key="3">
    <source>
        <dbReference type="ARBA" id="ARBA00022475"/>
    </source>
</evidence>
<comment type="subcellular location">
    <subcellularLocation>
        <location evidence="2">Cell membrane</location>
        <topology evidence="2">Multi-pass membrane protein</topology>
    </subcellularLocation>
</comment>
<keyword evidence="4" id="KW-0645">Protease</keyword>
<keyword evidence="3" id="KW-1003">Cell membrane</keyword>
<evidence type="ECO:0000256" key="12">
    <source>
        <dbReference type="SAM" id="Phobius"/>
    </source>
</evidence>
<organism evidence="14 15">
    <name type="scientific">Dactylosporangium darangshiense</name>
    <dbReference type="NCBI Taxonomy" id="579108"/>
    <lineage>
        <taxon>Bacteria</taxon>
        <taxon>Bacillati</taxon>
        <taxon>Actinomycetota</taxon>
        <taxon>Actinomycetes</taxon>
        <taxon>Micromonosporales</taxon>
        <taxon>Micromonosporaceae</taxon>
        <taxon>Dactylosporangium</taxon>
    </lineage>
</organism>
<dbReference type="RefSeq" id="WP_345129896.1">
    <property type="nucleotide sequence ID" value="NZ_BAABAT010000014.1"/>
</dbReference>
<proteinExistence type="predicted"/>
<evidence type="ECO:0000256" key="8">
    <source>
        <dbReference type="ARBA" id="ARBA00022833"/>
    </source>
</evidence>
<dbReference type="PANTHER" id="PTHR43221:SF1">
    <property type="entry name" value="PROTEASE HTPX"/>
    <property type="match status" value="1"/>
</dbReference>
<keyword evidence="5 12" id="KW-0812">Transmembrane</keyword>
<reference evidence="15" key="1">
    <citation type="journal article" date="2019" name="Int. J. Syst. Evol. Microbiol.">
        <title>The Global Catalogue of Microorganisms (GCM) 10K type strain sequencing project: providing services to taxonomists for standard genome sequencing and annotation.</title>
        <authorList>
            <consortium name="The Broad Institute Genomics Platform"/>
            <consortium name="The Broad Institute Genome Sequencing Center for Infectious Disease"/>
            <person name="Wu L."/>
            <person name="Ma J."/>
        </authorList>
    </citation>
    <scope>NUCLEOTIDE SEQUENCE [LARGE SCALE GENOMIC DNA]</scope>
    <source>
        <strain evidence="15">JCM 17441</strain>
    </source>
</reference>
<evidence type="ECO:0000256" key="5">
    <source>
        <dbReference type="ARBA" id="ARBA00022692"/>
    </source>
</evidence>
<protein>
    <submittedName>
        <fullName evidence="14">M48 family metallopeptidase</fullName>
    </submittedName>
</protein>
<keyword evidence="10" id="KW-0482">Metalloprotease</keyword>
<keyword evidence="8" id="KW-0862">Zinc</keyword>
<evidence type="ECO:0000256" key="2">
    <source>
        <dbReference type="ARBA" id="ARBA00004651"/>
    </source>
</evidence>
<keyword evidence="7" id="KW-0378">Hydrolase</keyword>
<accession>A0ABP8DDB1</accession>
<evidence type="ECO:0000256" key="10">
    <source>
        <dbReference type="ARBA" id="ARBA00023049"/>
    </source>
</evidence>
<dbReference type="InterPro" id="IPR050083">
    <property type="entry name" value="HtpX_protease"/>
</dbReference>
<feature type="transmembrane region" description="Helical" evidence="12">
    <location>
        <begin position="12"/>
        <end position="35"/>
    </location>
</feature>
<keyword evidence="11 12" id="KW-0472">Membrane</keyword>
<evidence type="ECO:0000259" key="13">
    <source>
        <dbReference type="Pfam" id="PF01435"/>
    </source>
</evidence>
<evidence type="ECO:0000256" key="9">
    <source>
        <dbReference type="ARBA" id="ARBA00022989"/>
    </source>
</evidence>
<dbReference type="Proteomes" id="UP001500620">
    <property type="component" value="Unassembled WGS sequence"/>
</dbReference>
<evidence type="ECO:0000256" key="6">
    <source>
        <dbReference type="ARBA" id="ARBA00022723"/>
    </source>
</evidence>
<evidence type="ECO:0000256" key="7">
    <source>
        <dbReference type="ARBA" id="ARBA00022801"/>
    </source>
</evidence>
<dbReference type="PANTHER" id="PTHR43221">
    <property type="entry name" value="PROTEASE HTPX"/>
    <property type="match status" value="1"/>
</dbReference>
<evidence type="ECO:0000313" key="14">
    <source>
        <dbReference type="EMBL" id="GAA4252881.1"/>
    </source>
</evidence>
<evidence type="ECO:0000256" key="11">
    <source>
        <dbReference type="ARBA" id="ARBA00023136"/>
    </source>
</evidence>
<comment type="cofactor">
    <cofactor evidence="1">
        <name>Zn(2+)</name>
        <dbReference type="ChEBI" id="CHEBI:29105"/>
    </cofactor>
</comment>
<evidence type="ECO:0000256" key="4">
    <source>
        <dbReference type="ARBA" id="ARBA00022670"/>
    </source>
</evidence>
<comment type="caution">
    <text evidence="14">The sequence shown here is derived from an EMBL/GenBank/DDBJ whole genome shotgun (WGS) entry which is preliminary data.</text>
</comment>
<keyword evidence="15" id="KW-1185">Reference proteome</keyword>
<keyword evidence="9 12" id="KW-1133">Transmembrane helix</keyword>
<keyword evidence="6" id="KW-0479">Metal-binding</keyword>
<sequence>MKTTIRAAISVALLAGFYLLAIVLIALLGWLTIWLWQEFPGVAAGKFSYVTLAIAGGLLVAFWKIIRAKPGEPEGLPLPPHEARGLWDTAHDLAHRVGTRAPDEIRLIPDVNAAVAEHTSLLGLAGGRRIMYVGLPLLQAFTVDQLRSVLAHELGHYSGSHTKLGALAHRGRMAIVQTIVQIGPTTIVGGIFQLYARLYVLVEQAVSRRMEYEADEFSVRIAGRSAAVSAMRDLPVVDAAWNFFVGRYVTIGWEAKLAPRDVFGGFTMLLNGRQGELAELRDSAPPAEKSKWDSHPPIADRIRAMEAMPDSGAASDDRPALTLLADPAALSMRLQQHALAIEGKTLLPWEELTDAGIAVGAQRGADSLFRAAARLAGAPAGDLALVLHLVEQGRADELARAVEPHGDREERQSGLTERIGAAIALAARAGGVGRWRHSWSSGARFSRPDGTEIPIREVARLAAAPDSVPAARERLTELGINLSAVRQQSTRASADGSEVLGGLANLHAPGKLYFDLFILNNGLMLMPGPKDTSGGRDRLVRVMRSAPVHELAKRYRFVPFEDIRTAAIHKQTPIKLTITLHSGETLDLSEPWSGESISSKDRDLLRDALRPFITEHQPSA</sequence>
<evidence type="ECO:0000313" key="15">
    <source>
        <dbReference type="Proteomes" id="UP001500620"/>
    </source>
</evidence>